<name>A0ACC3BWA4_PYRYE</name>
<protein>
    <submittedName>
        <fullName evidence="1">Uncharacterized protein</fullName>
    </submittedName>
</protein>
<dbReference type="EMBL" id="CM020618">
    <property type="protein sequence ID" value="KAK1861756.1"/>
    <property type="molecule type" value="Genomic_DNA"/>
</dbReference>
<gene>
    <name evidence="1" type="ORF">I4F81_004336</name>
</gene>
<sequence length="727" mass="76772">MADGSSDRGMDGALDPAVAAAEAMENAKTVDLAALQADAYAEEAAEQESFVVEKTTTSSTTTTTTTVGQAAGEEDSENDFDEAEVVDDENGDEDSDADYDADADADAAAEAEADAEAEAEMEAAETEAAEADAEAEAAADAEAGEGEDAVADAEADAAEAEEEEGEGDGGYEVTTPAVFQLIDGRGDISPDMEAFASQHVVGKEDGDLITVAILGARGTGKSTLLNRLFDTDFDVSRPFAGKGTSGAVLATSPAAPSILLLDSQGADGRDGDASADVVGRVATFSLAFADVLLFNVWAADLGRFEAAGYGLLRTIFCEFIKVFQPDEGRRTLLLFVVRDHDDGSSVESLRTLLRTDLNGLWAGIEDKPAAAAEAPLDAFFDLDVVALPHIRHRAEEFNAGVATLRARFLASADVGGEEAEAAAAADDAQPLLKAEYSKAVPADALGTYAEVVWSELAKDRAAALPSKGELVAAYRCDLASDAAMRVAAPTLGRWTTDVDRGRGVPSFGNKASSLLSSAMDKFDTVTLAHAGSPARTKKRAELHDTLAARLRGLFHKQILGLQNTALTKYKEMLLLAVSSGGGGLTDEAQADALRRVDEWFSRKAEELLVPSLRMSFRPARLEVHNVLSDYTAKFKDSPTVQLQAMRRLERQASRPPSKPRNVSVGLGLTGAVRPRGYGNVQLVTGYSRGPHVVNMTVCNDADAAEQEGQGKVPFFRLQPTLNFDIDL</sequence>
<reference evidence="1" key="1">
    <citation type="submission" date="2019-11" db="EMBL/GenBank/DDBJ databases">
        <title>Nori genome reveals adaptations in red seaweeds to the harsh intertidal environment.</title>
        <authorList>
            <person name="Wang D."/>
            <person name="Mao Y."/>
        </authorList>
    </citation>
    <scope>NUCLEOTIDE SEQUENCE</scope>
    <source>
        <tissue evidence="1">Gametophyte</tissue>
    </source>
</reference>
<organism evidence="1 2">
    <name type="scientific">Pyropia yezoensis</name>
    <name type="common">Susabi-nori</name>
    <name type="synonym">Porphyra yezoensis</name>
    <dbReference type="NCBI Taxonomy" id="2788"/>
    <lineage>
        <taxon>Eukaryota</taxon>
        <taxon>Rhodophyta</taxon>
        <taxon>Bangiophyceae</taxon>
        <taxon>Bangiales</taxon>
        <taxon>Bangiaceae</taxon>
        <taxon>Pyropia</taxon>
    </lineage>
</organism>
<evidence type="ECO:0000313" key="1">
    <source>
        <dbReference type="EMBL" id="KAK1861756.1"/>
    </source>
</evidence>
<comment type="caution">
    <text evidence="1">The sequence shown here is derived from an EMBL/GenBank/DDBJ whole genome shotgun (WGS) entry which is preliminary data.</text>
</comment>
<accession>A0ACC3BWA4</accession>
<dbReference type="Proteomes" id="UP000798662">
    <property type="component" value="Chromosome 1"/>
</dbReference>
<evidence type="ECO:0000313" key="2">
    <source>
        <dbReference type="Proteomes" id="UP000798662"/>
    </source>
</evidence>
<proteinExistence type="predicted"/>
<keyword evidence="2" id="KW-1185">Reference proteome</keyword>